<dbReference type="Proteomes" id="UP000789423">
    <property type="component" value="Unassembled WGS sequence"/>
</dbReference>
<keyword evidence="3" id="KW-1185">Reference proteome</keyword>
<dbReference type="RefSeq" id="WP_230575772.1">
    <property type="nucleotide sequence ID" value="NZ_CAKJTI010000016.1"/>
</dbReference>
<name>A0ABM8YD71_9BACI</name>
<gene>
    <name evidence="2" type="primary">racA</name>
    <name evidence="2" type="ORF">BACCIP111899_02939</name>
</gene>
<reference evidence="2 3" key="1">
    <citation type="submission" date="2021-10" db="EMBL/GenBank/DDBJ databases">
        <authorList>
            <person name="Criscuolo A."/>
        </authorList>
    </citation>
    <scope>NUCLEOTIDE SEQUENCE [LARGE SCALE GENOMIC DNA]</scope>
    <source>
        <strain evidence="3">CIP 111899</strain>
    </source>
</reference>
<dbReference type="Gene3D" id="1.10.1660.10">
    <property type="match status" value="1"/>
</dbReference>
<accession>A0ABM8YD71</accession>
<evidence type="ECO:0000313" key="3">
    <source>
        <dbReference type="Proteomes" id="UP000789423"/>
    </source>
</evidence>
<evidence type="ECO:0000256" key="1">
    <source>
        <dbReference type="SAM" id="Coils"/>
    </source>
</evidence>
<feature type="coiled-coil region" evidence="1">
    <location>
        <begin position="76"/>
        <end position="136"/>
    </location>
</feature>
<dbReference type="EMBL" id="CAKJTI010000016">
    <property type="protein sequence ID" value="CAG9613720.1"/>
    <property type="molecule type" value="Genomic_DNA"/>
</dbReference>
<evidence type="ECO:0000313" key="2">
    <source>
        <dbReference type="EMBL" id="CAG9613720.1"/>
    </source>
</evidence>
<protein>
    <submittedName>
        <fullName evidence="2">Chromosome-anchoring protein RacA</fullName>
    </submittedName>
</protein>
<sequence length="163" mass="19182">MEYKTPMIAKKLGTSPKAVIRLAQQIGLELKKNKFGHYVFYEQDLQQMLEFQRSVPNQEHEPSSYHAAEAAPSNEMQQFITQLKDISLRLDRLEEKLQEKADDVVNYQLLQHRNEMEEMHAKIEQLEMTLKQKESIYITPEVAASKQEEKPKRRKMLLSIFGF</sequence>
<proteinExistence type="predicted"/>
<organism evidence="2 3">
    <name type="scientific">Bacillus rhizoplanae</name>
    <dbReference type="NCBI Taxonomy" id="2880966"/>
    <lineage>
        <taxon>Bacteria</taxon>
        <taxon>Bacillati</taxon>
        <taxon>Bacillota</taxon>
        <taxon>Bacilli</taxon>
        <taxon>Bacillales</taxon>
        <taxon>Bacillaceae</taxon>
        <taxon>Bacillus</taxon>
    </lineage>
</organism>
<keyword evidence="1" id="KW-0175">Coiled coil</keyword>
<comment type="caution">
    <text evidence="2">The sequence shown here is derived from an EMBL/GenBank/DDBJ whole genome shotgun (WGS) entry which is preliminary data.</text>
</comment>